<feature type="transmembrane region" description="Helical" evidence="9">
    <location>
        <begin position="454"/>
        <end position="473"/>
    </location>
</feature>
<dbReference type="PROSITE" id="PS50850">
    <property type="entry name" value="MFS"/>
    <property type="match status" value="1"/>
</dbReference>
<dbReference type="OrthoDB" id="5296287at2759"/>
<keyword evidence="4" id="KW-0769">Symport</keyword>
<evidence type="ECO:0000256" key="6">
    <source>
        <dbReference type="ARBA" id="ARBA00023136"/>
    </source>
</evidence>
<dbReference type="AlphaFoldDB" id="A0A2I0WMN5"/>
<dbReference type="STRING" id="906689.A0A2I0WMN5"/>
<dbReference type="SUPFAM" id="SSF103473">
    <property type="entry name" value="MFS general substrate transporter"/>
    <property type="match status" value="1"/>
</dbReference>
<accession>A0A2I0WMN5</accession>
<evidence type="ECO:0000259" key="10">
    <source>
        <dbReference type="PROSITE" id="PS50850"/>
    </source>
</evidence>
<feature type="transmembrane region" description="Helical" evidence="9">
    <location>
        <begin position="53"/>
        <end position="72"/>
    </location>
</feature>
<evidence type="ECO:0000256" key="2">
    <source>
        <dbReference type="ARBA" id="ARBA00022592"/>
    </source>
</evidence>
<feature type="transmembrane region" description="Helical" evidence="9">
    <location>
        <begin position="229"/>
        <end position="250"/>
    </location>
</feature>
<feature type="transmembrane region" description="Helical" evidence="9">
    <location>
        <begin position="376"/>
        <end position="394"/>
    </location>
</feature>
<dbReference type="InterPro" id="IPR036259">
    <property type="entry name" value="MFS_trans_sf"/>
</dbReference>
<evidence type="ECO:0000313" key="11">
    <source>
        <dbReference type="EMBL" id="PKU76908.1"/>
    </source>
</evidence>
<dbReference type="InterPro" id="IPR005828">
    <property type="entry name" value="MFS_sugar_transport-like"/>
</dbReference>
<feature type="transmembrane region" description="Helical" evidence="9">
    <location>
        <begin position="113"/>
        <end position="132"/>
    </location>
</feature>
<gene>
    <name evidence="11" type="primary">OCT4</name>
    <name evidence="11" type="ORF">MA16_Dca001514</name>
</gene>
<feature type="transmembrane region" description="Helical" evidence="9">
    <location>
        <begin position="428"/>
        <end position="448"/>
    </location>
</feature>
<evidence type="ECO:0000256" key="8">
    <source>
        <dbReference type="ARBA" id="ARBA00044504"/>
    </source>
</evidence>
<keyword evidence="5 9" id="KW-1133">Transmembrane helix</keyword>
<keyword evidence="2" id="KW-0592">Phosphate transport</keyword>
<feature type="transmembrane region" description="Helical" evidence="9">
    <location>
        <begin position="170"/>
        <end position="190"/>
    </location>
</feature>
<keyword evidence="2" id="KW-0813">Transport</keyword>
<sequence length="499" mass="53146">MQAPAQKNSDDPTAALVQTGPAAKPIGCEEGMNVDEMLTRFAGEFGPWQLRQFLLTSLAWILCAFQVMAVVFADRESSKPIPCPAGIRLDRAWWLARSTVEEWGLNCGEKYKVGLAQSAFFAGSMAGAAFFGHVSDSFLGRKGVLTLTTFLLTVFSLLTAFSPSFFTYSFLRLLSGFSTGGVGLSAFVLATEPVGPSFRAAAAMSTFHFFSIGSISLSFTSLLLPSWRLLYVATSLPSLLFLLLALPFISESPRWHLVRRNLPAAMQIIRAVAKTNGYSIPDRAILVHDADATRPVRTASIVDVMSSHVTRPRLILGFLINFLISVSYYGLTLNVANLGPEIHASAILNAVAEMPAYALTAVALRWHGRRPMAVTSMWLCGFFCFAAGAFVNAARMGCAAVAIFAVAATYNLMYVCTAELFPTEVRNAALGCVTLAGQMGAVAAPVVVAVGGKWGFGVFGGCAVVAGGLGLRLPETRKQPLYETMAGLEGGGKGKGEAG</sequence>
<keyword evidence="3 9" id="KW-0812">Transmembrane</keyword>
<dbReference type="Pfam" id="PF00083">
    <property type="entry name" value="Sugar_tr"/>
    <property type="match status" value="1"/>
</dbReference>
<feature type="domain" description="Major facilitator superfamily (MFS) profile" evidence="10">
    <location>
        <begin position="52"/>
        <end position="478"/>
    </location>
</feature>
<reference evidence="11 12" key="2">
    <citation type="journal article" date="2017" name="Nature">
        <title>The Apostasia genome and the evolution of orchids.</title>
        <authorList>
            <person name="Zhang G.Q."/>
            <person name="Liu K.W."/>
            <person name="Li Z."/>
            <person name="Lohaus R."/>
            <person name="Hsiao Y.Y."/>
            <person name="Niu S.C."/>
            <person name="Wang J.Y."/>
            <person name="Lin Y.C."/>
            <person name="Xu Q."/>
            <person name="Chen L.J."/>
            <person name="Yoshida K."/>
            <person name="Fujiwara S."/>
            <person name="Wang Z.W."/>
            <person name="Zhang Y.Q."/>
            <person name="Mitsuda N."/>
            <person name="Wang M."/>
            <person name="Liu G.H."/>
            <person name="Pecoraro L."/>
            <person name="Huang H.X."/>
            <person name="Xiao X.J."/>
            <person name="Lin M."/>
            <person name="Wu X.Y."/>
            <person name="Wu W.L."/>
            <person name="Chen Y.Y."/>
            <person name="Chang S.B."/>
            <person name="Sakamoto S."/>
            <person name="Ohme-Takagi M."/>
            <person name="Yagi M."/>
            <person name="Zeng S.J."/>
            <person name="Shen C.Y."/>
            <person name="Yeh C.M."/>
            <person name="Luo Y.B."/>
            <person name="Tsai W.C."/>
            <person name="Van de Peer Y."/>
            <person name="Liu Z.J."/>
        </authorList>
    </citation>
    <scope>NUCLEOTIDE SEQUENCE [LARGE SCALE GENOMIC DNA]</scope>
    <source>
        <tissue evidence="11">The whole plant</tissue>
    </source>
</reference>
<dbReference type="InterPro" id="IPR020846">
    <property type="entry name" value="MFS_dom"/>
</dbReference>
<dbReference type="Proteomes" id="UP000233837">
    <property type="component" value="Unassembled WGS sequence"/>
</dbReference>
<feature type="transmembrane region" description="Helical" evidence="9">
    <location>
        <begin position="144"/>
        <end position="164"/>
    </location>
</feature>
<evidence type="ECO:0000256" key="5">
    <source>
        <dbReference type="ARBA" id="ARBA00022989"/>
    </source>
</evidence>
<dbReference type="EMBL" id="KZ502537">
    <property type="protein sequence ID" value="PKU76908.1"/>
    <property type="molecule type" value="Genomic_DNA"/>
</dbReference>
<evidence type="ECO:0000256" key="1">
    <source>
        <dbReference type="ARBA" id="ARBA00004141"/>
    </source>
</evidence>
<dbReference type="GO" id="GO:0006817">
    <property type="term" value="P:phosphate ion transport"/>
    <property type="evidence" value="ECO:0007669"/>
    <property type="project" value="UniProtKB-KW"/>
</dbReference>
<reference evidence="11 12" key="1">
    <citation type="journal article" date="2016" name="Sci. Rep.">
        <title>The Dendrobium catenatum Lindl. genome sequence provides insights into polysaccharide synthase, floral development and adaptive evolution.</title>
        <authorList>
            <person name="Zhang G.Q."/>
            <person name="Xu Q."/>
            <person name="Bian C."/>
            <person name="Tsai W.C."/>
            <person name="Yeh C.M."/>
            <person name="Liu K.W."/>
            <person name="Yoshida K."/>
            <person name="Zhang L.S."/>
            <person name="Chang S.B."/>
            <person name="Chen F."/>
            <person name="Shi Y."/>
            <person name="Su Y.Y."/>
            <person name="Zhang Y.Q."/>
            <person name="Chen L.J."/>
            <person name="Yin Y."/>
            <person name="Lin M."/>
            <person name="Huang H."/>
            <person name="Deng H."/>
            <person name="Wang Z.W."/>
            <person name="Zhu S.L."/>
            <person name="Zhao X."/>
            <person name="Deng C."/>
            <person name="Niu S.C."/>
            <person name="Huang J."/>
            <person name="Wang M."/>
            <person name="Liu G.H."/>
            <person name="Yang H.J."/>
            <person name="Xiao X.J."/>
            <person name="Hsiao Y.Y."/>
            <person name="Wu W.L."/>
            <person name="Chen Y.Y."/>
            <person name="Mitsuda N."/>
            <person name="Ohme-Takagi M."/>
            <person name="Luo Y.B."/>
            <person name="Van de Peer Y."/>
            <person name="Liu Z.J."/>
        </authorList>
    </citation>
    <scope>NUCLEOTIDE SEQUENCE [LARGE SCALE GENOMIC DNA]</scope>
    <source>
        <tissue evidence="11">The whole plant</tissue>
    </source>
</reference>
<name>A0A2I0WMN5_9ASPA</name>
<evidence type="ECO:0000313" key="12">
    <source>
        <dbReference type="Proteomes" id="UP000233837"/>
    </source>
</evidence>
<evidence type="ECO:0000256" key="7">
    <source>
        <dbReference type="ARBA" id="ARBA00032043"/>
    </source>
</evidence>
<comment type="similarity">
    <text evidence="8">Belongs to the major facilitator superfamily. Phosphate:H(+) symporter (TC 2.A.1.9) family.</text>
</comment>
<organism evidence="11 12">
    <name type="scientific">Dendrobium catenatum</name>
    <dbReference type="NCBI Taxonomy" id="906689"/>
    <lineage>
        <taxon>Eukaryota</taxon>
        <taxon>Viridiplantae</taxon>
        <taxon>Streptophyta</taxon>
        <taxon>Embryophyta</taxon>
        <taxon>Tracheophyta</taxon>
        <taxon>Spermatophyta</taxon>
        <taxon>Magnoliopsida</taxon>
        <taxon>Liliopsida</taxon>
        <taxon>Asparagales</taxon>
        <taxon>Orchidaceae</taxon>
        <taxon>Epidendroideae</taxon>
        <taxon>Malaxideae</taxon>
        <taxon>Dendrobiinae</taxon>
        <taxon>Dendrobium</taxon>
    </lineage>
</organism>
<protein>
    <recommendedName>
        <fullName evidence="7">H(+)/Pi cotransporter</fullName>
    </recommendedName>
</protein>
<dbReference type="Gene3D" id="1.20.1250.20">
    <property type="entry name" value="MFS general substrate transporter like domains"/>
    <property type="match status" value="1"/>
</dbReference>
<feature type="transmembrane region" description="Helical" evidence="9">
    <location>
        <begin position="343"/>
        <end position="364"/>
    </location>
</feature>
<feature type="transmembrane region" description="Helical" evidence="9">
    <location>
        <begin position="400"/>
        <end position="421"/>
    </location>
</feature>
<dbReference type="GO" id="GO:0015293">
    <property type="term" value="F:symporter activity"/>
    <property type="evidence" value="ECO:0007669"/>
    <property type="project" value="UniProtKB-KW"/>
</dbReference>
<keyword evidence="12" id="KW-1185">Reference proteome</keyword>
<dbReference type="InterPro" id="IPR005829">
    <property type="entry name" value="Sugar_transporter_CS"/>
</dbReference>
<feature type="transmembrane region" description="Helical" evidence="9">
    <location>
        <begin position="314"/>
        <end position="331"/>
    </location>
</feature>
<dbReference type="PANTHER" id="PTHR24064">
    <property type="entry name" value="SOLUTE CARRIER FAMILY 22 MEMBER"/>
    <property type="match status" value="1"/>
</dbReference>
<comment type="subcellular location">
    <subcellularLocation>
        <location evidence="1">Membrane</location>
        <topology evidence="1">Multi-pass membrane protein</topology>
    </subcellularLocation>
</comment>
<evidence type="ECO:0000256" key="9">
    <source>
        <dbReference type="SAM" id="Phobius"/>
    </source>
</evidence>
<evidence type="ECO:0000256" key="4">
    <source>
        <dbReference type="ARBA" id="ARBA00022847"/>
    </source>
</evidence>
<dbReference type="PROSITE" id="PS00217">
    <property type="entry name" value="SUGAR_TRANSPORT_2"/>
    <property type="match status" value="1"/>
</dbReference>
<keyword evidence="6 9" id="KW-0472">Membrane</keyword>
<evidence type="ECO:0000256" key="3">
    <source>
        <dbReference type="ARBA" id="ARBA00022692"/>
    </source>
</evidence>
<dbReference type="GO" id="GO:0016020">
    <property type="term" value="C:membrane"/>
    <property type="evidence" value="ECO:0007669"/>
    <property type="project" value="UniProtKB-SubCell"/>
</dbReference>
<proteinExistence type="inferred from homology"/>